<keyword evidence="1" id="KW-0472">Membrane</keyword>
<proteinExistence type="predicted"/>
<dbReference type="AlphaFoldDB" id="A0A9X3ISD4"/>
<name>A0A9X3ISD4_9GAMM</name>
<dbReference type="RefSeq" id="WP_283172246.1">
    <property type="nucleotide sequence ID" value="NZ_JAPNOA010000009.1"/>
</dbReference>
<gene>
    <name evidence="2" type="ORF">OUO13_02405</name>
</gene>
<keyword evidence="1" id="KW-0812">Transmembrane</keyword>
<organism evidence="2 3">
    <name type="scientific">Parathalassolituus penaei</name>
    <dbReference type="NCBI Taxonomy" id="2997323"/>
    <lineage>
        <taxon>Bacteria</taxon>
        <taxon>Pseudomonadati</taxon>
        <taxon>Pseudomonadota</taxon>
        <taxon>Gammaproteobacteria</taxon>
        <taxon>Oceanospirillales</taxon>
        <taxon>Oceanospirillaceae</taxon>
        <taxon>Parathalassolituus</taxon>
    </lineage>
</organism>
<sequence length="79" mass="9134">MTEEGEKRIIGLLENIVANQQIWLSRQAEALELQKSQMLKAEQITNRAEKLQTSSIKIVRWLFGFLLIVVAAWVMSLMF</sequence>
<keyword evidence="3" id="KW-1185">Reference proteome</keyword>
<dbReference type="EMBL" id="JAPNOA010000009">
    <property type="protein sequence ID" value="MCY0964028.1"/>
    <property type="molecule type" value="Genomic_DNA"/>
</dbReference>
<comment type="caution">
    <text evidence="2">The sequence shown here is derived from an EMBL/GenBank/DDBJ whole genome shotgun (WGS) entry which is preliminary data.</text>
</comment>
<protein>
    <submittedName>
        <fullName evidence="2">Uncharacterized protein</fullName>
    </submittedName>
</protein>
<reference evidence="2" key="1">
    <citation type="submission" date="2022-11" db="EMBL/GenBank/DDBJ databases">
        <title>Parathalassolutuus dongxingensis gen. nov., sp. nov., a novel member of family Oceanospirillaceae isolated from a coastal shrimp pond in Guangxi, China.</title>
        <authorList>
            <person name="Chen H."/>
        </authorList>
    </citation>
    <scope>NUCLEOTIDE SEQUENCE</scope>
    <source>
        <strain evidence="2">G-43</strain>
    </source>
</reference>
<evidence type="ECO:0000256" key="1">
    <source>
        <dbReference type="SAM" id="Phobius"/>
    </source>
</evidence>
<evidence type="ECO:0000313" key="3">
    <source>
        <dbReference type="Proteomes" id="UP001150830"/>
    </source>
</evidence>
<feature type="transmembrane region" description="Helical" evidence="1">
    <location>
        <begin position="58"/>
        <end position="78"/>
    </location>
</feature>
<accession>A0A9X3ISD4</accession>
<keyword evidence="1" id="KW-1133">Transmembrane helix</keyword>
<dbReference type="Proteomes" id="UP001150830">
    <property type="component" value="Unassembled WGS sequence"/>
</dbReference>
<evidence type="ECO:0000313" key="2">
    <source>
        <dbReference type="EMBL" id="MCY0964028.1"/>
    </source>
</evidence>